<proteinExistence type="predicted"/>
<keyword evidence="3" id="KW-1185">Reference proteome</keyword>
<protein>
    <submittedName>
        <fullName evidence="2">Uncharacterized protein</fullName>
    </submittedName>
</protein>
<feature type="compositionally biased region" description="Basic residues" evidence="1">
    <location>
        <begin position="59"/>
        <end position="71"/>
    </location>
</feature>
<dbReference type="InParanoid" id="A0A7N4NW44"/>
<evidence type="ECO:0000256" key="1">
    <source>
        <dbReference type="SAM" id="MobiDB-lite"/>
    </source>
</evidence>
<evidence type="ECO:0000313" key="2">
    <source>
        <dbReference type="Ensembl" id="ENSSHAP00000028664.1"/>
    </source>
</evidence>
<reference evidence="2" key="3">
    <citation type="submission" date="2025-09" db="UniProtKB">
        <authorList>
            <consortium name="Ensembl"/>
        </authorList>
    </citation>
    <scope>IDENTIFICATION</scope>
</reference>
<name>A0A7N4NW44_SARHA</name>
<reference evidence="2 3" key="1">
    <citation type="journal article" date="2011" name="Proc. Natl. Acad. Sci. U.S.A.">
        <title>Genetic diversity and population structure of the endangered marsupial Sarcophilus harrisii (Tasmanian devil).</title>
        <authorList>
            <person name="Miller W."/>
            <person name="Hayes V.M."/>
            <person name="Ratan A."/>
            <person name="Petersen D.C."/>
            <person name="Wittekindt N.E."/>
            <person name="Miller J."/>
            <person name="Walenz B."/>
            <person name="Knight J."/>
            <person name="Qi J."/>
            <person name="Zhao F."/>
            <person name="Wang Q."/>
            <person name="Bedoya-Reina O.C."/>
            <person name="Katiyar N."/>
            <person name="Tomsho L.P."/>
            <person name="Kasson L.M."/>
            <person name="Hardie R.A."/>
            <person name="Woodbridge P."/>
            <person name="Tindall E.A."/>
            <person name="Bertelsen M.F."/>
            <person name="Dixon D."/>
            <person name="Pyecroft S."/>
            <person name="Helgen K.M."/>
            <person name="Lesk A.M."/>
            <person name="Pringle T.H."/>
            <person name="Patterson N."/>
            <person name="Zhang Y."/>
            <person name="Kreiss A."/>
            <person name="Woods G.M."/>
            <person name="Jones M.E."/>
            <person name="Schuster S.C."/>
        </authorList>
    </citation>
    <scope>NUCLEOTIDE SEQUENCE [LARGE SCALE GENOMIC DNA]</scope>
</reference>
<feature type="compositionally biased region" description="Polar residues" evidence="1">
    <location>
        <begin position="78"/>
        <end position="91"/>
    </location>
</feature>
<evidence type="ECO:0000313" key="3">
    <source>
        <dbReference type="Proteomes" id="UP000007648"/>
    </source>
</evidence>
<feature type="region of interest" description="Disordered" evidence="1">
    <location>
        <begin position="55"/>
        <end position="106"/>
    </location>
</feature>
<organism evidence="2 3">
    <name type="scientific">Sarcophilus harrisii</name>
    <name type="common">Tasmanian devil</name>
    <name type="synonym">Sarcophilus laniarius</name>
    <dbReference type="NCBI Taxonomy" id="9305"/>
    <lineage>
        <taxon>Eukaryota</taxon>
        <taxon>Metazoa</taxon>
        <taxon>Chordata</taxon>
        <taxon>Craniata</taxon>
        <taxon>Vertebrata</taxon>
        <taxon>Euteleostomi</taxon>
        <taxon>Mammalia</taxon>
        <taxon>Metatheria</taxon>
        <taxon>Dasyuromorphia</taxon>
        <taxon>Dasyuridae</taxon>
        <taxon>Sarcophilus</taxon>
    </lineage>
</organism>
<dbReference type="GeneTree" id="ENSGT00980000202953"/>
<reference evidence="2" key="2">
    <citation type="submission" date="2025-08" db="UniProtKB">
        <authorList>
            <consortium name="Ensembl"/>
        </authorList>
    </citation>
    <scope>IDENTIFICATION</scope>
</reference>
<dbReference type="Proteomes" id="UP000007648">
    <property type="component" value="Unassembled WGS sequence"/>
</dbReference>
<dbReference type="Ensembl" id="ENSSHAT00000030762.1">
    <property type="protein sequence ID" value="ENSSHAP00000028664.1"/>
    <property type="gene ID" value="ENSSHAG00000030841.1"/>
</dbReference>
<accession>A0A7N4NW44</accession>
<sequence length="106" mass="12088">MNMGAEFCLPWRWGLGRWGKPRMERISRCISRRSWLRSLLWMKLECTSLSRVKSARMERSRRKMGVHRTRKLGGPGLSHTTCISPASQSSPGRGEKKATGLAWGSK</sequence>
<dbReference type="AlphaFoldDB" id="A0A7N4NW44"/>